<keyword evidence="2" id="KW-1133">Transmembrane helix</keyword>
<name>A0A1F6T7P1_9PROT</name>
<dbReference type="InterPro" id="IPR050570">
    <property type="entry name" value="Cell_wall_metabolism_enzyme"/>
</dbReference>
<reference evidence="4 5" key="1">
    <citation type="journal article" date="2016" name="Nat. Commun.">
        <title>Thousands of microbial genomes shed light on interconnected biogeochemical processes in an aquifer system.</title>
        <authorList>
            <person name="Anantharaman K."/>
            <person name="Brown C.T."/>
            <person name="Hug L.A."/>
            <person name="Sharon I."/>
            <person name="Castelle C.J."/>
            <person name="Probst A.J."/>
            <person name="Thomas B.C."/>
            <person name="Singh A."/>
            <person name="Wilkins M.J."/>
            <person name="Karaoz U."/>
            <person name="Brodie E.L."/>
            <person name="Williams K.H."/>
            <person name="Hubbard S.S."/>
            <person name="Banfield J.F."/>
        </authorList>
    </citation>
    <scope>NUCLEOTIDE SEQUENCE [LARGE SCALE GENOMIC DNA]</scope>
</reference>
<organism evidence="4 5">
    <name type="scientific">Candidatus Muproteobacteria bacterium RBG_16_64_10</name>
    <dbReference type="NCBI Taxonomy" id="1817757"/>
    <lineage>
        <taxon>Bacteria</taxon>
        <taxon>Pseudomonadati</taxon>
        <taxon>Pseudomonadota</taxon>
        <taxon>Candidatus Muproteobacteria</taxon>
    </lineage>
</organism>
<dbReference type="FunFam" id="2.70.70.10:FF:000006">
    <property type="entry name" value="M23 family peptidase"/>
    <property type="match status" value="1"/>
</dbReference>
<protein>
    <recommendedName>
        <fullName evidence="3">M23ase beta-sheet core domain-containing protein</fullName>
    </recommendedName>
</protein>
<keyword evidence="2" id="KW-0472">Membrane</keyword>
<dbReference type="EMBL" id="MFSR01000001">
    <property type="protein sequence ID" value="OGI41140.1"/>
    <property type="molecule type" value="Genomic_DNA"/>
</dbReference>
<dbReference type="InterPro" id="IPR011055">
    <property type="entry name" value="Dup_hybrid_motif"/>
</dbReference>
<comment type="caution">
    <text evidence="4">The sequence shown here is derived from an EMBL/GenBank/DDBJ whole genome shotgun (WGS) entry which is preliminary data.</text>
</comment>
<evidence type="ECO:0000259" key="3">
    <source>
        <dbReference type="Pfam" id="PF01551"/>
    </source>
</evidence>
<feature type="transmembrane region" description="Helical" evidence="2">
    <location>
        <begin position="23"/>
        <end position="42"/>
    </location>
</feature>
<dbReference type="Gene3D" id="2.70.70.10">
    <property type="entry name" value="Glucose Permease (Domain IIA)"/>
    <property type="match status" value="1"/>
</dbReference>
<proteinExistence type="predicted"/>
<keyword evidence="1" id="KW-0175">Coiled coil</keyword>
<evidence type="ECO:0000313" key="4">
    <source>
        <dbReference type="EMBL" id="OGI41140.1"/>
    </source>
</evidence>
<keyword evidence="2" id="KW-0812">Transmembrane</keyword>
<feature type="domain" description="M23ase beta-sheet core" evidence="3">
    <location>
        <begin position="210"/>
        <end position="304"/>
    </location>
</feature>
<feature type="coiled-coil region" evidence="1">
    <location>
        <begin position="62"/>
        <end position="100"/>
    </location>
</feature>
<dbReference type="InterPro" id="IPR016047">
    <property type="entry name" value="M23ase_b-sheet_dom"/>
</dbReference>
<dbReference type="CDD" id="cd12797">
    <property type="entry name" value="M23_peptidase"/>
    <property type="match status" value="1"/>
</dbReference>
<accession>A0A1F6T7P1</accession>
<dbReference type="SUPFAM" id="SSF51261">
    <property type="entry name" value="Duplicated hybrid motif"/>
    <property type="match status" value="1"/>
</dbReference>
<evidence type="ECO:0000313" key="5">
    <source>
        <dbReference type="Proteomes" id="UP000179334"/>
    </source>
</evidence>
<dbReference type="GO" id="GO:0004222">
    <property type="term" value="F:metalloendopeptidase activity"/>
    <property type="evidence" value="ECO:0007669"/>
    <property type="project" value="TreeGrafter"/>
</dbReference>
<sequence>MHIILVPGKDGRTGNACLTHRQVLLLGVIFLLVLPVSLGLLVSKLGSALDRQNRAQLDPEYLAQLERTVAGQKQQIDETKKNAEAHLNALAMRIGRLQAQVMRINALGQRLTSMAGLDKGEFNFSEEPPMGGPEQRMSREGAGTPDFVKTLDRLSSDVDRKTLQIGLLEGMMVDRQLRAQLNPVGWPVIGGFVTSSFGARADPFTGRHAFHEGVDIANKMGAPIKAMAAGVVTYVGERPGYGLTVEVNHGNDYATRYAHVLASLVKVGDKIEKGQDLATVGASGRATGPHLHFEVLRDGNQINPRSFLRTSS</sequence>
<dbReference type="Proteomes" id="UP000179334">
    <property type="component" value="Unassembled WGS sequence"/>
</dbReference>
<dbReference type="PANTHER" id="PTHR21666:SF291">
    <property type="entry name" value="STAGE II SPORULATION PROTEIN Q"/>
    <property type="match status" value="1"/>
</dbReference>
<gene>
    <name evidence="4" type="ORF">A2V91_05575</name>
</gene>
<dbReference type="Pfam" id="PF01551">
    <property type="entry name" value="Peptidase_M23"/>
    <property type="match status" value="1"/>
</dbReference>
<evidence type="ECO:0000256" key="1">
    <source>
        <dbReference type="SAM" id="Coils"/>
    </source>
</evidence>
<evidence type="ECO:0000256" key="2">
    <source>
        <dbReference type="SAM" id="Phobius"/>
    </source>
</evidence>
<dbReference type="AlphaFoldDB" id="A0A1F6T7P1"/>
<dbReference type="PANTHER" id="PTHR21666">
    <property type="entry name" value="PEPTIDASE-RELATED"/>
    <property type="match status" value="1"/>
</dbReference>